<name>A0A0J8QQV9_COCIT</name>
<reference evidence="2" key="1">
    <citation type="journal article" date="2010" name="Genome Res.">
        <title>Population genomic sequencing of Coccidioides fungi reveals recent hybridization and transposon control.</title>
        <authorList>
            <person name="Neafsey D.E."/>
            <person name="Barker B.M."/>
            <person name="Sharpton T.J."/>
            <person name="Stajich J.E."/>
            <person name="Park D.J."/>
            <person name="Whiston E."/>
            <person name="Hung C.-Y."/>
            <person name="McMahan C."/>
            <person name="White J."/>
            <person name="Sykes S."/>
            <person name="Heiman D."/>
            <person name="Young S."/>
            <person name="Zeng Q."/>
            <person name="Abouelleil A."/>
            <person name="Aftuck L."/>
            <person name="Bessette D."/>
            <person name="Brown A."/>
            <person name="FitzGerald M."/>
            <person name="Lui A."/>
            <person name="Macdonald J.P."/>
            <person name="Priest M."/>
            <person name="Orbach M.J."/>
            <person name="Galgiani J.N."/>
            <person name="Kirkland T.N."/>
            <person name="Cole G.T."/>
            <person name="Birren B.W."/>
            <person name="Henn M.R."/>
            <person name="Taylor J.W."/>
            <person name="Rounsley S.D."/>
        </authorList>
    </citation>
    <scope>NUCLEOTIDE SEQUENCE [LARGE SCALE GENOMIC DNA]</scope>
    <source>
        <strain evidence="2">RMSCC 3703</strain>
    </source>
</reference>
<organism evidence="1 2">
    <name type="scientific">Coccidioides immitis RMSCC 3703</name>
    <dbReference type="NCBI Taxonomy" id="454286"/>
    <lineage>
        <taxon>Eukaryota</taxon>
        <taxon>Fungi</taxon>
        <taxon>Dikarya</taxon>
        <taxon>Ascomycota</taxon>
        <taxon>Pezizomycotina</taxon>
        <taxon>Eurotiomycetes</taxon>
        <taxon>Eurotiomycetidae</taxon>
        <taxon>Onygenales</taxon>
        <taxon>Onygenaceae</taxon>
        <taxon>Coccidioides</taxon>
    </lineage>
</organism>
<proteinExistence type="predicted"/>
<gene>
    <name evidence="1" type="ORF">CISG_04556</name>
</gene>
<evidence type="ECO:0000313" key="2">
    <source>
        <dbReference type="Proteomes" id="UP000054559"/>
    </source>
</evidence>
<dbReference type="Proteomes" id="UP000054559">
    <property type="component" value="Unassembled WGS sequence"/>
</dbReference>
<dbReference type="AlphaFoldDB" id="A0A0J8QQV9"/>
<protein>
    <submittedName>
        <fullName evidence="1">Uncharacterized protein</fullName>
    </submittedName>
</protein>
<sequence length="74" mass="8255">MALVPRRLVGSSNRLHQQDCILASLCTLPSSAKDQLLTSRREPYIQSSYLTPTLHEHLEKAPGEALVAIRTRKS</sequence>
<dbReference type="EMBL" id="DS268135">
    <property type="protein sequence ID" value="KMU74485.1"/>
    <property type="molecule type" value="Genomic_DNA"/>
</dbReference>
<evidence type="ECO:0000313" key="1">
    <source>
        <dbReference type="EMBL" id="KMU74485.1"/>
    </source>
</evidence>
<accession>A0A0J8QQV9</accession>